<dbReference type="InterPro" id="IPR035587">
    <property type="entry name" value="DUS-like_FMN-bd"/>
</dbReference>
<dbReference type="CDD" id="cd02801">
    <property type="entry name" value="DUS_like_FMN"/>
    <property type="match status" value="1"/>
</dbReference>
<keyword evidence="9 23" id="KW-0560">Oxidoreductase</keyword>
<dbReference type="InterPro" id="IPR018517">
    <property type="entry name" value="tRNA_hU_synthase_CS"/>
</dbReference>
<evidence type="ECO:0000313" key="23">
    <source>
        <dbReference type="EMBL" id="VDI16505.1"/>
    </source>
</evidence>
<evidence type="ECO:0000256" key="2">
    <source>
        <dbReference type="ARBA" id="ARBA00004123"/>
    </source>
</evidence>
<evidence type="ECO:0000256" key="18">
    <source>
        <dbReference type="ARBA" id="ARBA00053643"/>
    </source>
</evidence>
<dbReference type="InterPro" id="IPR013785">
    <property type="entry name" value="Aldolase_TIM"/>
</dbReference>
<proteinExistence type="inferred from homology"/>
<comment type="similarity">
    <text evidence="12">Belongs to the Dus family. Dus1 subfamily.</text>
</comment>
<evidence type="ECO:0000256" key="14">
    <source>
        <dbReference type="ARBA" id="ARBA00047287"/>
    </source>
</evidence>
<dbReference type="PROSITE" id="PS01136">
    <property type="entry name" value="UPF0034"/>
    <property type="match status" value="1"/>
</dbReference>
<evidence type="ECO:0000256" key="7">
    <source>
        <dbReference type="ARBA" id="ARBA00022694"/>
    </source>
</evidence>
<evidence type="ECO:0000256" key="19">
    <source>
        <dbReference type="ARBA" id="ARBA00068883"/>
    </source>
</evidence>
<feature type="domain" description="DUS-like FMN-binding" evidence="22">
    <location>
        <begin position="65"/>
        <end position="297"/>
    </location>
</feature>
<keyword evidence="8" id="KW-0521">NADP</keyword>
<dbReference type="FunFam" id="3.20.20.70:FF:000081">
    <property type="entry name" value="Dihydrouridine synthase 1 like"/>
    <property type="match status" value="1"/>
</dbReference>
<dbReference type="GO" id="GO:0005634">
    <property type="term" value="C:nucleus"/>
    <property type="evidence" value="ECO:0007669"/>
    <property type="project" value="UniProtKB-SubCell"/>
</dbReference>
<gene>
    <name evidence="23" type="ORF">MGAL_10B079385</name>
</gene>
<dbReference type="GO" id="GO:0050660">
    <property type="term" value="F:flavin adenine dinucleotide binding"/>
    <property type="evidence" value="ECO:0007669"/>
    <property type="project" value="InterPro"/>
</dbReference>
<evidence type="ECO:0000256" key="11">
    <source>
        <dbReference type="ARBA" id="ARBA00023242"/>
    </source>
</evidence>
<evidence type="ECO:0000259" key="22">
    <source>
        <dbReference type="Pfam" id="PF01207"/>
    </source>
</evidence>
<keyword evidence="11" id="KW-0539">Nucleus</keyword>
<comment type="catalytic activity">
    <reaction evidence="14">
        <text>5,6-dihydrouridine(17) in tRNA + NAD(+) = uridine(17) in tRNA + NADH + H(+)</text>
        <dbReference type="Rhea" id="RHEA:53372"/>
        <dbReference type="Rhea" id="RHEA-COMP:13541"/>
        <dbReference type="Rhea" id="RHEA-COMP:13542"/>
        <dbReference type="ChEBI" id="CHEBI:15378"/>
        <dbReference type="ChEBI" id="CHEBI:57540"/>
        <dbReference type="ChEBI" id="CHEBI:57945"/>
        <dbReference type="ChEBI" id="CHEBI:65315"/>
        <dbReference type="ChEBI" id="CHEBI:74443"/>
        <dbReference type="EC" id="1.3.1.88"/>
    </reaction>
    <physiologicalReaction direction="right-to-left" evidence="14">
        <dbReference type="Rhea" id="RHEA:53374"/>
    </physiologicalReaction>
</comment>
<keyword evidence="6" id="KW-0288">FMN</keyword>
<comment type="cofactor">
    <cofactor evidence="1">
        <name>FMN</name>
        <dbReference type="ChEBI" id="CHEBI:58210"/>
    </cofactor>
</comment>
<keyword evidence="24" id="KW-1185">Reference proteome</keyword>
<keyword evidence="5" id="KW-0285">Flavoprotein</keyword>
<evidence type="ECO:0000256" key="16">
    <source>
        <dbReference type="ARBA" id="ARBA00048934"/>
    </source>
</evidence>
<dbReference type="GO" id="GO:0017150">
    <property type="term" value="F:tRNA dihydrouridine synthase activity"/>
    <property type="evidence" value="ECO:0007669"/>
    <property type="project" value="InterPro"/>
</dbReference>
<evidence type="ECO:0000313" key="24">
    <source>
        <dbReference type="Proteomes" id="UP000596742"/>
    </source>
</evidence>
<evidence type="ECO:0000256" key="4">
    <source>
        <dbReference type="ARBA" id="ARBA00022490"/>
    </source>
</evidence>
<dbReference type="SUPFAM" id="SSF51395">
    <property type="entry name" value="FMN-linked oxidoreductases"/>
    <property type="match status" value="1"/>
</dbReference>
<dbReference type="PANTHER" id="PTHR11082:SF5">
    <property type="entry name" value="TRNA-DIHYDROURIDINE(16_17) SYNTHASE [NAD(P)(+)]-LIKE"/>
    <property type="match status" value="1"/>
</dbReference>
<dbReference type="EMBL" id="UYJE01003093">
    <property type="protein sequence ID" value="VDI16505.1"/>
    <property type="molecule type" value="Genomic_DNA"/>
</dbReference>
<evidence type="ECO:0000256" key="8">
    <source>
        <dbReference type="ARBA" id="ARBA00022857"/>
    </source>
</evidence>
<protein>
    <recommendedName>
        <fullName evidence="19">tRNA-dihydrouridine(16/17) synthase [NAD(P)(+)]-like</fullName>
        <ecNumber evidence="13">1.3.1.88</ecNumber>
    </recommendedName>
    <alternativeName>
        <fullName evidence="20">tRNA-dihydrouridine synthase 1-like</fullName>
    </alternativeName>
</protein>
<keyword evidence="4" id="KW-0963">Cytoplasm</keyword>
<dbReference type="Gene3D" id="3.20.20.70">
    <property type="entry name" value="Aldolase class I"/>
    <property type="match status" value="1"/>
</dbReference>
<dbReference type="OrthoDB" id="272303at2759"/>
<sequence length="574" mass="66137">MTADFDMFDILIFSQLSIRNFSRVFVGLYRLKKIARFRCNILSKMEKLEGFEFWKKTLKSAKYIVAPMVDQSELAWRMLSRRYGAELCYTPMLHSSVFCRDANYRADSLQSCPEDRPLIIQFCANDPEVLLKAGLLAQDHCDAIDLNLGCPQVIAKRGHYGAFLQDEWDLIEKMVKVCHENLKVPITCKVRIFESIQKTVLYAQMLEKAGCQLLTVHGRTREQKGLNTGLATWEHIKAVREHLKIPVYANGNIQYLPDVDRCIKDTGVHGVMTAEGNLHNPALFKGIDPPVYQMGEEYLQLVDKYPCPVSYVRGHLFKMFQHALQVHLDIREMIGSGKSVECFKTAVLLLKERCLEDIKKYNERKEEYKSDLPHPYWICQPYVRPTPEQAEENLAKKVPTKRQIHMENPPPELAGLSKNKLKKKLRNPYKNFDRTPGRESFDRCVECTNPRGKRCDFQLCKSCCKKKVLTETLDCIGHNILVKTRKEKEMENDLKEKELNNIEKSALERLSENNVTNQIEDCDKSDSEKCLNNSSYDFLSCKHTEDKEQAIVNMTLEDSVKHCGVQSADSTNSL</sequence>
<keyword evidence="10" id="KW-0520">NAD</keyword>
<reference evidence="23" key="1">
    <citation type="submission" date="2018-11" db="EMBL/GenBank/DDBJ databases">
        <authorList>
            <person name="Alioto T."/>
            <person name="Alioto T."/>
        </authorList>
    </citation>
    <scope>NUCLEOTIDE SEQUENCE</scope>
</reference>
<evidence type="ECO:0000256" key="17">
    <source>
        <dbReference type="ARBA" id="ARBA00049467"/>
    </source>
</evidence>
<dbReference type="EC" id="1.3.1.88" evidence="13"/>
<dbReference type="PANTHER" id="PTHR11082">
    <property type="entry name" value="TRNA-DIHYDROURIDINE SYNTHASE"/>
    <property type="match status" value="1"/>
</dbReference>
<comment type="function">
    <text evidence="18">Catalyzes the synthesis of dihydrouridine, a modified base found in the D-loop of most tRNAs. Specifically modifies U16 and U17 in cytoplasmic tRNAs. Affects the level of some mature tRNA and thereby the total cellular translation.</text>
</comment>
<comment type="catalytic activity">
    <reaction evidence="16">
        <text>5,6-dihydrouridine(16) in tRNA + NAD(+) = uridine(16) in tRNA + NADH + H(+)</text>
        <dbReference type="Rhea" id="RHEA:53380"/>
        <dbReference type="Rhea" id="RHEA-COMP:13543"/>
        <dbReference type="Rhea" id="RHEA-COMP:13544"/>
        <dbReference type="ChEBI" id="CHEBI:15378"/>
        <dbReference type="ChEBI" id="CHEBI:57540"/>
        <dbReference type="ChEBI" id="CHEBI:57945"/>
        <dbReference type="ChEBI" id="CHEBI:65315"/>
        <dbReference type="ChEBI" id="CHEBI:74443"/>
        <dbReference type="EC" id="1.3.1.88"/>
    </reaction>
    <physiologicalReaction direction="right-to-left" evidence="16">
        <dbReference type="Rhea" id="RHEA:53382"/>
    </physiologicalReaction>
</comment>
<name>A0A8B6D7W9_MYTGA</name>
<accession>A0A8B6D7W9</accession>
<evidence type="ECO:0000256" key="20">
    <source>
        <dbReference type="ARBA" id="ARBA00077078"/>
    </source>
</evidence>
<evidence type="ECO:0000256" key="15">
    <source>
        <dbReference type="ARBA" id="ARBA00047652"/>
    </source>
</evidence>
<dbReference type="Pfam" id="PF01207">
    <property type="entry name" value="Dus"/>
    <property type="match status" value="1"/>
</dbReference>
<feature type="region of interest" description="Disordered" evidence="21">
    <location>
        <begin position="395"/>
        <end position="417"/>
    </location>
</feature>
<evidence type="ECO:0000256" key="3">
    <source>
        <dbReference type="ARBA" id="ARBA00004496"/>
    </source>
</evidence>
<evidence type="ECO:0000256" key="12">
    <source>
        <dbReference type="ARBA" id="ARBA00038313"/>
    </source>
</evidence>
<evidence type="ECO:0000256" key="9">
    <source>
        <dbReference type="ARBA" id="ARBA00023002"/>
    </source>
</evidence>
<evidence type="ECO:0000256" key="1">
    <source>
        <dbReference type="ARBA" id="ARBA00001917"/>
    </source>
</evidence>
<evidence type="ECO:0000256" key="10">
    <source>
        <dbReference type="ARBA" id="ARBA00023027"/>
    </source>
</evidence>
<evidence type="ECO:0000256" key="21">
    <source>
        <dbReference type="SAM" id="MobiDB-lite"/>
    </source>
</evidence>
<evidence type="ECO:0000256" key="6">
    <source>
        <dbReference type="ARBA" id="ARBA00022643"/>
    </source>
</evidence>
<comment type="caution">
    <text evidence="23">The sequence shown here is derived from an EMBL/GenBank/DDBJ whole genome shotgun (WGS) entry which is preliminary data.</text>
</comment>
<comment type="catalytic activity">
    <reaction evidence="15">
        <text>5,6-dihydrouridine(16) in tRNA + NADP(+) = uridine(16) in tRNA + NADPH + H(+)</text>
        <dbReference type="Rhea" id="RHEA:53376"/>
        <dbReference type="Rhea" id="RHEA-COMP:13543"/>
        <dbReference type="Rhea" id="RHEA-COMP:13544"/>
        <dbReference type="ChEBI" id="CHEBI:15378"/>
        <dbReference type="ChEBI" id="CHEBI:57783"/>
        <dbReference type="ChEBI" id="CHEBI:58349"/>
        <dbReference type="ChEBI" id="CHEBI:65315"/>
        <dbReference type="ChEBI" id="CHEBI:74443"/>
        <dbReference type="EC" id="1.3.1.88"/>
    </reaction>
    <physiologicalReaction direction="right-to-left" evidence="15">
        <dbReference type="Rhea" id="RHEA:53378"/>
    </physiologicalReaction>
</comment>
<evidence type="ECO:0000256" key="13">
    <source>
        <dbReference type="ARBA" id="ARBA00038890"/>
    </source>
</evidence>
<comment type="catalytic activity">
    <reaction evidence="17">
        <text>5,6-dihydrouridine(17) in tRNA + NADP(+) = uridine(17) in tRNA + NADPH + H(+)</text>
        <dbReference type="Rhea" id="RHEA:53368"/>
        <dbReference type="Rhea" id="RHEA-COMP:13541"/>
        <dbReference type="Rhea" id="RHEA-COMP:13542"/>
        <dbReference type="ChEBI" id="CHEBI:15378"/>
        <dbReference type="ChEBI" id="CHEBI:57783"/>
        <dbReference type="ChEBI" id="CHEBI:58349"/>
        <dbReference type="ChEBI" id="CHEBI:65315"/>
        <dbReference type="ChEBI" id="CHEBI:74443"/>
        <dbReference type="EC" id="1.3.1.88"/>
    </reaction>
    <physiologicalReaction direction="right-to-left" evidence="17">
        <dbReference type="Rhea" id="RHEA:53370"/>
    </physiologicalReaction>
</comment>
<evidence type="ECO:0000256" key="5">
    <source>
        <dbReference type="ARBA" id="ARBA00022630"/>
    </source>
</evidence>
<organism evidence="23 24">
    <name type="scientific">Mytilus galloprovincialis</name>
    <name type="common">Mediterranean mussel</name>
    <dbReference type="NCBI Taxonomy" id="29158"/>
    <lineage>
        <taxon>Eukaryota</taxon>
        <taxon>Metazoa</taxon>
        <taxon>Spiralia</taxon>
        <taxon>Lophotrochozoa</taxon>
        <taxon>Mollusca</taxon>
        <taxon>Bivalvia</taxon>
        <taxon>Autobranchia</taxon>
        <taxon>Pteriomorphia</taxon>
        <taxon>Mytilida</taxon>
        <taxon>Mytiloidea</taxon>
        <taxon>Mytilidae</taxon>
        <taxon>Mytilinae</taxon>
        <taxon>Mytilus</taxon>
    </lineage>
</organism>
<dbReference type="GO" id="GO:0005737">
    <property type="term" value="C:cytoplasm"/>
    <property type="evidence" value="ECO:0007669"/>
    <property type="project" value="UniProtKB-SubCell"/>
</dbReference>
<keyword evidence="7" id="KW-0819">tRNA processing</keyword>
<comment type="subcellular location">
    <subcellularLocation>
        <location evidence="3">Cytoplasm</location>
    </subcellularLocation>
    <subcellularLocation>
        <location evidence="2">Nucleus</location>
    </subcellularLocation>
</comment>
<dbReference type="AlphaFoldDB" id="A0A8B6D7W9"/>
<dbReference type="Proteomes" id="UP000596742">
    <property type="component" value="Unassembled WGS sequence"/>
</dbReference>